<accession>A0A246BB77</accession>
<name>A0A246BB77_9FLAO</name>
<keyword evidence="3" id="KW-1185">Reference proteome</keyword>
<protein>
    <submittedName>
        <fullName evidence="2">Uncharacterized protein</fullName>
    </submittedName>
</protein>
<feature type="transmembrane region" description="Helical" evidence="1">
    <location>
        <begin position="68"/>
        <end position="86"/>
    </location>
</feature>
<dbReference type="Proteomes" id="UP000197587">
    <property type="component" value="Unassembled WGS sequence"/>
</dbReference>
<dbReference type="AlphaFoldDB" id="A0A246BB77"/>
<comment type="caution">
    <text evidence="2">The sequence shown here is derived from an EMBL/GenBank/DDBJ whole genome shotgun (WGS) entry which is preliminary data.</text>
</comment>
<reference evidence="2 3" key="1">
    <citation type="submission" date="2017-05" db="EMBL/GenBank/DDBJ databases">
        <title>Genome of Chryseobacterium haifense.</title>
        <authorList>
            <person name="Newman J.D."/>
        </authorList>
    </citation>
    <scope>NUCLEOTIDE SEQUENCE [LARGE SCALE GENOMIC DNA]</scope>
    <source>
        <strain evidence="2 3">DSM 19056</strain>
    </source>
</reference>
<gene>
    <name evidence="2" type="ORF">AP75_03445</name>
</gene>
<keyword evidence="1" id="KW-0472">Membrane</keyword>
<evidence type="ECO:0000256" key="1">
    <source>
        <dbReference type="SAM" id="Phobius"/>
    </source>
</evidence>
<feature type="transmembrane region" description="Helical" evidence="1">
    <location>
        <begin position="7"/>
        <end position="25"/>
    </location>
</feature>
<feature type="transmembrane region" description="Helical" evidence="1">
    <location>
        <begin position="106"/>
        <end position="132"/>
    </location>
</feature>
<evidence type="ECO:0000313" key="3">
    <source>
        <dbReference type="Proteomes" id="UP000197587"/>
    </source>
</evidence>
<dbReference type="EMBL" id="JASZ02000004">
    <property type="protein sequence ID" value="OWK98917.1"/>
    <property type="molecule type" value="Genomic_DNA"/>
</dbReference>
<keyword evidence="1" id="KW-1133">Transmembrane helix</keyword>
<feature type="transmembrane region" description="Helical" evidence="1">
    <location>
        <begin position="37"/>
        <end position="59"/>
    </location>
</feature>
<evidence type="ECO:0000313" key="2">
    <source>
        <dbReference type="EMBL" id="OWK98917.1"/>
    </source>
</evidence>
<dbReference type="RefSeq" id="WP_088263595.1">
    <property type="nucleotide sequence ID" value="NZ_JASZ02000004.1"/>
</dbReference>
<organism evidence="2 3">
    <name type="scientific">Kaistella haifensis DSM 19056</name>
    <dbReference type="NCBI Taxonomy" id="1450526"/>
    <lineage>
        <taxon>Bacteria</taxon>
        <taxon>Pseudomonadati</taxon>
        <taxon>Bacteroidota</taxon>
        <taxon>Flavobacteriia</taxon>
        <taxon>Flavobacteriales</taxon>
        <taxon>Weeksellaceae</taxon>
        <taxon>Chryseobacterium group</taxon>
        <taxon>Kaistella</taxon>
    </lineage>
</organism>
<keyword evidence="1" id="KW-0812">Transmembrane</keyword>
<sequence length="140" mass="15682">MKNSIKISLIFVGLLLQFFLGNFIVKEFVFGDSKATFLEIILYQLVVLPPFFLAVILLLESKNFGRTVFYSILFYGFAATIIHLFHRVPNSVEYPSGKISLGSHGFYVTGGGVDAFSIIPHFVLTLVILWLLKNSSKNAD</sequence>
<proteinExistence type="predicted"/>